<dbReference type="Gene3D" id="3.40.50.720">
    <property type="entry name" value="NAD(P)-binding Rossmann-like Domain"/>
    <property type="match status" value="1"/>
</dbReference>
<feature type="non-terminal residue" evidence="3">
    <location>
        <position position="1"/>
    </location>
</feature>
<feature type="domain" description="Glyceraldehyde 3-phosphate dehydrogenase NAD(P) binding" evidence="2">
    <location>
        <begin position="1"/>
        <end position="68"/>
    </location>
</feature>
<reference evidence="3" key="2">
    <citation type="journal article" date="2014" name="ISME J.">
        <title>Microbial stratification in low pH oxic and suboxic macroscopic growths along an acid mine drainage.</title>
        <authorList>
            <person name="Mendez-Garcia C."/>
            <person name="Mesa V."/>
            <person name="Sprenger R.R."/>
            <person name="Richter M."/>
            <person name="Diez M.S."/>
            <person name="Solano J."/>
            <person name="Bargiela R."/>
            <person name="Golyshina O.V."/>
            <person name="Manteca A."/>
            <person name="Ramos J.L."/>
            <person name="Gallego J.R."/>
            <person name="Llorente I."/>
            <person name="Martins Dos Santos V.A."/>
            <person name="Jensen O.N."/>
            <person name="Pelaez A.I."/>
            <person name="Sanchez J."/>
            <person name="Ferrer M."/>
        </authorList>
    </citation>
    <scope>NUCLEOTIDE SEQUENCE</scope>
</reference>
<reference evidence="3" key="1">
    <citation type="submission" date="2013-08" db="EMBL/GenBank/DDBJ databases">
        <authorList>
            <person name="Mendez C."/>
            <person name="Richter M."/>
            <person name="Ferrer M."/>
            <person name="Sanchez J."/>
        </authorList>
    </citation>
    <scope>NUCLEOTIDE SEQUENCE</scope>
</reference>
<proteinExistence type="predicted"/>
<evidence type="ECO:0000256" key="1">
    <source>
        <dbReference type="ARBA" id="ARBA00023002"/>
    </source>
</evidence>
<accession>T1AIP6</accession>
<dbReference type="InterPro" id="IPR036291">
    <property type="entry name" value="NAD(P)-bd_dom_sf"/>
</dbReference>
<comment type="caution">
    <text evidence="3">The sequence shown here is derived from an EMBL/GenBank/DDBJ whole genome shotgun (WGS) entry which is preliminary data.</text>
</comment>
<dbReference type="Pfam" id="PF00044">
    <property type="entry name" value="Gp_dh_N"/>
    <property type="match status" value="1"/>
</dbReference>
<evidence type="ECO:0000313" key="3">
    <source>
        <dbReference type="EMBL" id="EQD40819.1"/>
    </source>
</evidence>
<dbReference type="SMART" id="SM00846">
    <property type="entry name" value="Gp_dh_N"/>
    <property type="match status" value="1"/>
</dbReference>
<dbReference type="InterPro" id="IPR020828">
    <property type="entry name" value="GlycerAld_3-P_DH_NAD(P)-bd"/>
</dbReference>
<dbReference type="SUPFAM" id="SSF51735">
    <property type="entry name" value="NAD(P)-binding Rossmann-fold domains"/>
    <property type="match status" value="1"/>
</dbReference>
<sequence length="68" mass="7075">LTQYDTAHGRFPGSVTVEGGDLVVNGDHIKVCAERDPAKLPWGALGVDVVLECTGLFTSKAKAAAHLA</sequence>
<dbReference type="GO" id="GO:0016620">
    <property type="term" value="F:oxidoreductase activity, acting on the aldehyde or oxo group of donors, NAD or NADP as acceptor"/>
    <property type="evidence" value="ECO:0007669"/>
    <property type="project" value="InterPro"/>
</dbReference>
<gene>
    <name evidence="3" type="ORF">B1B_14783</name>
</gene>
<feature type="non-terminal residue" evidence="3">
    <location>
        <position position="68"/>
    </location>
</feature>
<protein>
    <submittedName>
        <fullName evidence="3">Glyceraldehyde 3-phosphate dehydrogenase</fullName>
        <ecNumber evidence="3">1.2.1.-</ecNumber>
    </submittedName>
</protein>
<dbReference type="EMBL" id="AUZY01009815">
    <property type="protein sequence ID" value="EQD40819.1"/>
    <property type="molecule type" value="Genomic_DNA"/>
</dbReference>
<evidence type="ECO:0000259" key="2">
    <source>
        <dbReference type="SMART" id="SM00846"/>
    </source>
</evidence>
<dbReference type="InterPro" id="IPR020831">
    <property type="entry name" value="GlycerAld/Erythrose_P_DH"/>
</dbReference>
<dbReference type="PANTHER" id="PTHR43148">
    <property type="entry name" value="GLYCERALDEHYDE-3-PHOSPHATE DEHYDROGENASE 2"/>
    <property type="match status" value="1"/>
</dbReference>
<dbReference type="GO" id="GO:0051287">
    <property type="term" value="F:NAD binding"/>
    <property type="evidence" value="ECO:0007669"/>
    <property type="project" value="InterPro"/>
</dbReference>
<name>T1AIP6_9ZZZZ</name>
<dbReference type="EC" id="1.2.1.-" evidence="3"/>
<organism evidence="3">
    <name type="scientific">mine drainage metagenome</name>
    <dbReference type="NCBI Taxonomy" id="410659"/>
    <lineage>
        <taxon>unclassified sequences</taxon>
        <taxon>metagenomes</taxon>
        <taxon>ecological metagenomes</taxon>
    </lineage>
</organism>
<keyword evidence="1 3" id="KW-0560">Oxidoreductase</keyword>
<dbReference type="AlphaFoldDB" id="T1AIP6"/>